<dbReference type="NCBIfam" id="TIGR00254">
    <property type="entry name" value="GGDEF"/>
    <property type="match status" value="1"/>
</dbReference>
<dbReference type="SUPFAM" id="SSF141868">
    <property type="entry name" value="EAL domain-like"/>
    <property type="match status" value="1"/>
</dbReference>
<feature type="transmembrane region" description="Helical" evidence="1">
    <location>
        <begin position="201"/>
        <end position="220"/>
    </location>
</feature>
<dbReference type="CDD" id="cd01949">
    <property type="entry name" value="GGDEF"/>
    <property type="match status" value="1"/>
</dbReference>
<dbReference type="PROSITE" id="PS50883">
    <property type="entry name" value="EAL"/>
    <property type="match status" value="1"/>
</dbReference>
<feature type="transmembrane region" description="Helical" evidence="1">
    <location>
        <begin position="321"/>
        <end position="342"/>
    </location>
</feature>
<dbReference type="SMART" id="SM00052">
    <property type="entry name" value="EAL"/>
    <property type="match status" value="1"/>
</dbReference>
<sequence length="988" mass="109172">MASVTLFSLSRFRRTGSWIDHALYAVAVYAVPLLIAIGTIAALFVLPRQYESRGALPLGLRVVSDAHDAMQPADALEALRHAPETSRYSTKLSEAPVWFTFTVPSMNPVHATVAELPSRHAQTLACWNASTLQPFGEADREATSGEMRSVKAGFSIQLGRLAAPVPVLCRGTYSGPAQLNVLAWDWQGLRNSALDFQESSGLIAGGLLTLAVFVFVTALINREWTYVIFAVWLVGNMRLCANAMGWDMQWLGRVIPPDFMQPLRQITFAAYYLLTAALFTQLFRRELRVVGYRWILTIVQYVGLALLAAAFALPYSQFIPTLWVITGFGIAVLIFLLVRLVWLARSRTVLWYVASLGIVLFATFSEVLGAAFGVKLLFGGVNTVMAALSSSMMAAFAIAEQMRAEREHRRQAQTELRNTYDVTPIGLFTLDSAGHFVRANPALRAMLDLQRAEYKTRHWNEYFEAGAWGALQALASKGSEGELEMGGAAARGTAERRYLLKAIRSNNWIEGSLQDVTERSKAIERLRFLAEHDSLTGSLNRRGVEKAIAAESEETLPWALAYVDLDRFKLVNDLFGHRAGDEVLKQVAGRTRALFKRDYAVGRIGGDEFVCVMSDTQIDDAIAQCHELIAVLSDAPYQVGNRSFQVKASIGLVECSRGVRVQDALSHADRACREAKKVAHTRLVTYRKGAAAFEERAEELRLVETLGRNRLPEGLFLVMQPIMSLSAPTESLNFEVLLRMRAPDGATLPAAKVIVAAEESGNIAAIDRWVITTLLEWIERHQAALPNTQFICVNLSGGSLNDEQFMEDIFALFARYRSIVHYLCLEITESVALHDLENTQRFISRVHDMGGKIALDDFGAGYSSFKYLKALSADALKIDGEFVRTMCAHPADIAIVEAIVALARNLGMRSVAEWVEDTDTLRALQEIGVDYVQGFLVARPQESTAILAASSAAAFVKDPEAARFIESLSEPEPAVTYGYDWQARMGSH</sequence>
<dbReference type="PROSITE" id="PS50887">
    <property type="entry name" value="GGDEF"/>
    <property type="match status" value="1"/>
</dbReference>
<dbReference type="InterPro" id="IPR000160">
    <property type="entry name" value="GGDEF_dom"/>
</dbReference>
<dbReference type="SMART" id="SM00267">
    <property type="entry name" value="GGDEF"/>
    <property type="match status" value="1"/>
</dbReference>
<keyword evidence="1" id="KW-0812">Transmembrane</keyword>
<dbReference type="PANTHER" id="PTHR33121:SF70">
    <property type="entry name" value="SIGNALING PROTEIN YKOW"/>
    <property type="match status" value="1"/>
</dbReference>
<dbReference type="InterPro" id="IPR050706">
    <property type="entry name" value="Cyclic-di-GMP_PDE-like"/>
</dbReference>
<proteinExistence type="predicted"/>
<protein>
    <submittedName>
        <fullName evidence="4">Diguanylate cyclase</fullName>
    </submittedName>
</protein>
<dbReference type="SUPFAM" id="SSF55073">
    <property type="entry name" value="Nucleotide cyclase"/>
    <property type="match status" value="1"/>
</dbReference>
<dbReference type="AlphaFoldDB" id="A0A069PHM0"/>
<organism evidence="4 5">
    <name type="scientific">Caballeronia glathei</name>
    <dbReference type="NCBI Taxonomy" id="60547"/>
    <lineage>
        <taxon>Bacteria</taxon>
        <taxon>Pseudomonadati</taxon>
        <taxon>Pseudomonadota</taxon>
        <taxon>Betaproteobacteria</taxon>
        <taxon>Burkholderiales</taxon>
        <taxon>Burkholderiaceae</taxon>
        <taxon>Caballeronia</taxon>
    </lineage>
</organism>
<dbReference type="InterPro" id="IPR035919">
    <property type="entry name" value="EAL_sf"/>
</dbReference>
<feature type="domain" description="GGDEF" evidence="3">
    <location>
        <begin position="556"/>
        <end position="688"/>
    </location>
</feature>
<dbReference type="GO" id="GO:0071111">
    <property type="term" value="F:cyclic-guanylate-specific phosphodiesterase activity"/>
    <property type="evidence" value="ECO:0007669"/>
    <property type="project" value="InterPro"/>
</dbReference>
<dbReference type="Proteomes" id="UP000027466">
    <property type="component" value="Unassembled WGS sequence"/>
</dbReference>
<dbReference type="CDD" id="cd01948">
    <property type="entry name" value="EAL"/>
    <property type="match status" value="1"/>
</dbReference>
<dbReference type="Gene3D" id="3.30.70.270">
    <property type="match status" value="1"/>
</dbReference>
<dbReference type="Pfam" id="PF00990">
    <property type="entry name" value="GGDEF"/>
    <property type="match status" value="1"/>
</dbReference>
<dbReference type="InterPro" id="IPR043128">
    <property type="entry name" value="Rev_trsase/Diguanyl_cyclase"/>
</dbReference>
<gene>
    <name evidence="4" type="ORF">BG61_26865</name>
</gene>
<accession>A0A069PHM0</accession>
<dbReference type="Gene3D" id="3.20.20.450">
    <property type="entry name" value="EAL domain"/>
    <property type="match status" value="1"/>
</dbReference>
<evidence type="ECO:0000313" key="5">
    <source>
        <dbReference type="Proteomes" id="UP000027466"/>
    </source>
</evidence>
<dbReference type="InterPro" id="IPR029787">
    <property type="entry name" value="Nucleotide_cyclase"/>
</dbReference>
<dbReference type="STRING" id="60547.GCA_000751215_06650"/>
<dbReference type="Pfam" id="PF07695">
    <property type="entry name" value="7TMR-DISM_7TM"/>
    <property type="match status" value="1"/>
</dbReference>
<reference evidence="4 5" key="1">
    <citation type="submission" date="2014-03" db="EMBL/GenBank/DDBJ databases">
        <title>Draft Genome Sequences of Four Burkholderia Strains.</title>
        <authorList>
            <person name="Liu X.Y."/>
            <person name="Li C.X."/>
            <person name="Xu J.H."/>
        </authorList>
    </citation>
    <scope>NUCLEOTIDE SEQUENCE [LARGE SCALE GENOMIC DNA]</scope>
    <source>
        <strain evidence="4 5">DSM 50014</strain>
    </source>
</reference>
<feature type="transmembrane region" description="Helical" evidence="1">
    <location>
        <begin position="266"/>
        <end position="283"/>
    </location>
</feature>
<keyword evidence="5" id="KW-1185">Reference proteome</keyword>
<comment type="caution">
    <text evidence="4">The sequence shown here is derived from an EMBL/GenBank/DDBJ whole genome shotgun (WGS) entry which is preliminary data.</text>
</comment>
<dbReference type="Pfam" id="PF00563">
    <property type="entry name" value="EAL"/>
    <property type="match status" value="1"/>
</dbReference>
<dbReference type="InterPro" id="IPR011623">
    <property type="entry name" value="7TMR_DISM_rcpt_extracell_dom1"/>
</dbReference>
<dbReference type="EMBL" id="JFHC01000044">
    <property type="protein sequence ID" value="KDR40198.1"/>
    <property type="molecule type" value="Genomic_DNA"/>
</dbReference>
<dbReference type="SUPFAM" id="SSF55785">
    <property type="entry name" value="PYP-like sensor domain (PAS domain)"/>
    <property type="match status" value="1"/>
</dbReference>
<dbReference type="InterPro" id="IPR035965">
    <property type="entry name" value="PAS-like_dom_sf"/>
</dbReference>
<feature type="domain" description="EAL" evidence="2">
    <location>
        <begin position="695"/>
        <end position="954"/>
    </location>
</feature>
<feature type="transmembrane region" description="Helical" evidence="1">
    <location>
        <begin position="349"/>
        <end position="371"/>
    </location>
</feature>
<dbReference type="PANTHER" id="PTHR33121">
    <property type="entry name" value="CYCLIC DI-GMP PHOSPHODIESTERASE PDEF"/>
    <property type="match status" value="1"/>
</dbReference>
<feature type="transmembrane region" description="Helical" evidence="1">
    <location>
        <begin position="21"/>
        <end position="46"/>
    </location>
</feature>
<feature type="transmembrane region" description="Helical" evidence="1">
    <location>
        <begin position="295"/>
        <end position="315"/>
    </location>
</feature>
<evidence type="ECO:0000259" key="3">
    <source>
        <dbReference type="PROSITE" id="PS50887"/>
    </source>
</evidence>
<dbReference type="RefSeq" id="WP_035940035.1">
    <property type="nucleotide sequence ID" value="NZ_CADFFX010000018.1"/>
</dbReference>
<keyword evidence="1" id="KW-0472">Membrane</keyword>
<feature type="transmembrane region" description="Helical" evidence="1">
    <location>
        <begin position="227"/>
        <end position="246"/>
    </location>
</feature>
<keyword evidence="1" id="KW-1133">Transmembrane helix</keyword>
<dbReference type="InterPro" id="IPR001633">
    <property type="entry name" value="EAL_dom"/>
</dbReference>
<dbReference type="Gene3D" id="3.30.450.20">
    <property type="entry name" value="PAS domain"/>
    <property type="match status" value="1"/>
</dbReference>
<evidence type="ECO:0000313" key="4">
    <source>
        <dbReference type="EMBL" id="KDR40198.1"/>
    </source>
</evidence>
<evidence type="ECO:0000259" key="2">
    <source>
        <dbReference type="PROSITE" id="PS50883"/>
    </source>
</evidence>
<name>A0A069PHM0_9BURK</name>
<evidence type="ECO:0000256" key="1">
    <source>
        <dbReference type="SAM" id="Phobius"/>
    </source>
</evidence>